<dbReference type="SMART" id="SM00856">
    <property type="entry name" value="PMEI"/>
    <property type="match status" value="1"/>
</dbReference>
<evidence type="ECO:0000256" key="1">
    <source>
        <dbReference type="ARBA" id="ARBA00022729"/>
    </source>
</evidence>
<dbReference type="InterPro" id="IPR035513">
    <property type="entry name" value="Invertase/methylesterase_inhib"/>
</dbReference>
<dbReference type="SUPFAM" id="SSF101148">
    <property type="entry name" value="Plant invertase/pectin methylesterase inhibitor"/>
    <property type="match status" value="1"/>
</dbReference>
<dbReference type="CDD" id="cd15798">
    <property type="entry name" value="PMEI-like_3"/>
    <property type="match status" value="1"/>
</dbReference>
<dbReference type="PANTHER" id="PTHR31080:SF110">
    <property type="entry name" value="PECTINESTERASE INHIBITOR 3"/>
    <property type="match status" value="1"/>
</dbReference>
<dbReference type="Pfam" id="PF04043">
    <property type="entry name" value="PMEI"/>
    <property type="match status" value="1"/>
</dbReference>
<protein>
    <recommendedName>
        <fullName evidence="5">Pectinesterase inhibitor domain-containing protein</fullName>
    </recommendedName>
</protein>
<evidence type="ECO:0000256" key="4">
    <source>
        <dbReference type="SAM" id="SignalP"/>
    </source>
</evidence>
<feature type="region of interest" description="Disordered" evidence="3">
    <location>
        <begin position="41"/>
        <end position="70"/>
    </location>
</feature>
<evidence type="ECO:0000256" key="3">
    <source>
        <dbReference type="SAM" id="MobiDB-lite"/>
    </source>
</evidence>
<dbReference type="NCBIfam" id="TIGR01614">
    <property type="entry name" value="PME_inhib"/>
    <property type="match status" value="1"/>
</dbReference>
<evidence type="ECO:0000256" key="2">
    <source>
        <dbReference type="SAM" id="Coils"/>
    </source>
</evidence>
<dbReference type="InterPro" id="IPR006501">
    <property type="entry name" value="Pectinesterase_inhib_dom"/>
</dbReference>
<feature type="signal peptide" evidence="4">
    <location>
        <begin position="1"/>
        <end position="38"/>
    </location>
</feature>
<accession>A0A1D1YHU4</accession>
<evidence type="ECO:0000259" key="5">
    <source>
        <dbReference type="SMART" id="SM00856"/>
    </source>
</evidence>
<keyword evidence="1 4" id="KW-0732">Signal</keyword>
<keyword evidence="2" id="KW-0175">Coiled coil</keyword>
<dbReference type="PANTHER" id="PTHR31080">
    <property type="entry name" value="PECTINESTERASE INHIBITOR-LIKE"/>
    <property type="match status" value="1"/>
</dbReference>
<organism evidence="6">
    <name type="scientific">Anthurium amnicola</name>
    <dbReference type="NCBI Taxonomy" id="1678845"/>
    <lineage>
        <taxon>Eukaryota</taxon>
        <taxon>Viridiplantae</taxon>
        <taxon>Streptophyta</taxon>
        <taxon>Embryophyta</taxon>
        <taxon>Tracheophyta</taxon>
        <taxon>Spermatophyta</taxon>
        <taxon>Magnoliopsida</taxon>
        <taxon>Liliopsida</taxon>
        <taxon>Araceae</taxon>
        <taxon>Pothoideae</taxon>
        <taxon>Potheae</taxon>
        <taxon>Anthurium</taxon>
    </lineage>
</organism>
<dbReference type="Gene3D" id="1.20.140.40">
    <property type="entry name" value="Invertase/pectin methylesterase inhibitor family protein"/>
    <property type="match status" value="1"/>
</dbReference>
<dbReference type="AlphaFoldDB" id="A0A1D1YHU4"/>
<proteinExistence type="predicted"/>
<sequence length="245" mass="26270">MGSGKERRKQTAMGASPLTYQHHLLLLFVFFLAHISSAREASAQHHSPRRHAVKPTDQAKPGETTARASTPASTLVLVSCADAHYPTLCRCTLTASRLPANSTSADLARAALSASLGCARRSAAFVSRLLASSSSPASEALEDCRDQLADSADLLAKTETELRHLRRETFPWQMDDALTWVSAAMTNQDTCVEGLQGGGDGSAGTEEAVVAKRVSRASRYTSNALYLINRLSSTNGRGLSRDERP</sequence>
<feature type="domain" description="Pectinesterase inhibitor" evidence="5">
    <location>
        <begin position="71"/>
        <end position="227"/>
    </location>
</feature>
<dbReference type="EMBL" id="GDJX01013718">
    <property type="protein sequence ID" value="JAT54218.1"/>
    <property type="molecule type" value="Transcribed_RNA"/>
</dbReference>
<feature type="coiled-coil region" evidence="2">
    <location>
        <begin position="141"/>
        <end position="168"/>
    </location>
</feature>
<dbReference type="InterPro" id="IPR051955">
    <property type="entry name" value="PME_Inhibitor"/>
</dbReference>
<gene>
    <name evidence="6" type="primary">21KD_5</name>
    <name evidence="6" type="ORF">g.96169</name>
</gene>
<evidence type="ECO:0000313" key="6">
    <source>
        <dbReference type="EMBL" id="JAT54218.1"/>
    </source>
</evidence>
<dbReference type="GO" id="GO:0004857">
    <property type="term" value="F:enzyme inhibitor activity"/>
    <property type="evidence" value="ECO:0007669"/>
    <property type="project" value="InterPro"/>
</dbReference>
<reference evidence="6" key="1">
    <citation type="submission" date="2015-07" db="EMBL/GenBank/DDBJ databases">
        <title>Transcriptome Assembly of Anthurium amnicola.</title>
        <authorList>
            <person name="Suzuki J."/>
        </authorList>
    </citation>
    <scope>NUCLEOTIDE SEQUENCE</scope>
</reference>
<feature type="chain" id="PRO_5008900220" description="Pectinesterase inhibitor domain-containing protein" evidence="4">
    <location>
        <begin position="39"/>
        <end position="245"/>
    </location>
</feature>
<name>A0A1D1YHU4_9ARAE</name>